<dbReference type="SMART" id="SM00220">
    <property type="entry name" value="S_TKc"/>
    <property type="match status" value="1"/>
</dbReference>
<gene>
    <name evidence="14" type="primary">LOC104755373</name>
</gene>
<dbReference type="InterPro" id="IPR001480">
    <property type="entry name" value="Bulb-type_lectin_dom"/>
</dbReference>
<keyword evidence="3" id="KW-0430">Lectin</keyword>
<organism evidence="13 14">
    <name type="scientific">Camelina sativa</name>
    <name type="common">False flax</name>
    <name type="synonym">Myagrum sativum</name>
    <dbReference type="NCBI Taxonomy" id="90675"/>
    <lineage>
        <taxon>Eukaryota</taxon>
        <taxon>Viridiplantae</taxon>
        <taxon>Streptophyta</taxon>
        <taxon>Embryophyta</taxon>
        <taxon>Tracheophyta</taxon>
        <taxon>Spermatophyta</taxon>
        <taxon>Magnoliopsida</taxon>
        <taxon>eudicotyledons</taxon>
        <taxon>Gunneridae</taxon>
        <taxon>Pentapetalae</taxon>
        <taxon>rosids</taxon>
        <taxon>malvids</taxon>
        <taxon>Brassicales</taxon>
        <taxon>Brassicaceae</taxon>
        <taxon>Camelineae</taxon>
        <taxon>Camelina</taxon>
    </lineage>
</organism>
<keyword evidence="4 9" id="KW-0547">Nucleotide-binding</keyword>
<dbReference type="InterPro" id="IPR003609">
    <property type="entry name" value="Pan_app"/>
</dbReference>
<evidence type="ECO:0000256" key="7">
    <source>
        <dbReference type="ARBA" id="ARBA00023157"/>
    </source>
</evidence>
<dbReference type="PROSITE" id="PS00107">
    <property type="entry name" value="PROTEIN_KINASE_ATP"/>
    <property type="match status" value="1"/>
</dbReference>
<dbReference type="InterPro" id="IPR000858">
    <property type="entry name" value="S_locus_glycoprot_dom"/>
</dbReference>
<reference evidence="13" key="1">
    <citation type="journal article" date="2014" name="Nat. Commun.">
        <title>The emerging biofuel crop Camelina sativa retains a highly undifferentiated hexaploid genome structure.</title>
        <authorList>
            <person name="Kagale S."/>
            <person name="Koh C."/>
            <person name="Nixon J."/>
            <person name="Bollina V."/>
            <person name="Clarke W.E."/>
            <person name="Tuteja R."/>
            <person name="Spillane C."/>
            <person name="Robinson S.J."/>
            <person name="Links M.G."/>
            <person name="Clarke C."/>
            <person name="Higgins E.E."/>
            <person name="Huebert T."/>
            <person name="Sharpe A.G."/>
            <person name="Parkin I.A."/>
        </authorList>
    </citation>
    <scope>NUCLEOTIDE SEQUENCE [LARGE SCALE GENOMIC DNA]</scope>
    <source>
        <strain evidence="13">cv. DH55</strain>
    </source>
</reference>
<dbReference type="PANTHER" id="PTHR32444:SF89">
    <property type="entry name" value="S GLYCOPROTEIN"/>
    <property type="match status" value="1"/>
</dbReference>
<dbReference type="SUPFAM" id="SSF56112">
    <property type="entry name" value="Protein kinase-like (PK-like)"/>
    <property type="match status" value="1"/>
</dbReference>
<evidence type="ECO:0000256" key="8">
    <source>
        <dbReference type="ARBA" id="ARBA00023180"/>
    </source>
</evidence>
<protein>
    <submittedName>
        <fullName evidence="14">G-type lectin S-receptor-like serine/threonine-protein kinase SRK</fullName>
    </submittedName>
</protein>
<feature type="domain" description="Protein kinase" evidence="10">
    <location>
        <begin position="462"/>
        <end position="631"/>
    </location>
</feature>
<dbReference type="Pfam" id="PF08276">
    <property type="entry name" value="PAN_2"/>
    <property type="match status" value="1"/>
</dbReference>
<evidence type="ECO:0000259" key="10">
    <source>
        <dbReference type="PROSITE" id="PS50011"/>
    </source>
</evidence>
<dbReference type="InterPro" id="IPR011009">
    <property type="entry name" value="Kinase-like_dom_sf"/>
</dbReference>
<dbReference type="Gene3D" id="1.10.510.10">
    <property type="entry name" value="Transferase(Phosphotransferase) domain 1"/>
    <property type="match status" value="1"/>
</dbReference>
<keyword evidence="5" id="KW-0418">Kinase</keyword>
<dbReference type="InterPro" id="IPR008271">
    <property type="entry name" value="Ser/Thr_kinase_AS"/>
</dbReference>
<dbReference type="GeneID" id="104755373"/>
<keyword evidence="13" id="KW-1185">Reference proteome</keyword>
<evidence type="ECO:0000259" key="12">
    <source>
        <dbReference type="PROSITE" id="PS50948"/>
    </source>
</evidence>
<dbReference type="PROSITE" id="PS50948">
    <property type="entry name" value="PAN"/>
    <property type="match status" value="1"/>
</dbReference>
<sequence>MMKLFNNSQNLLVFSFLMSFFLVFLFTDGSFLLSEEPFTFSGNKTIASHGDVFELGIFKPDSSSPDEDRWYLGIWFKRISERTYVWVANRDKPLSKPTGTIRVRKSNLILSDESNTVVWSTNVTEESERSPIVAELLDDGNFVLRHTNNKSRDAFLWQSFDFPTDTLLPGMKLGWEHRTGRYSFLTSWKDFNDPSSGDFSYHIESARGNRGFPALFLWNGRNKMNRLSPWDGVASFGVPHNQPLAYLTFTLTANKEEVSFSFQTSDRKYTSRLTLTSVGSVQQLMWNETSSTWDMLWHSPTDACDIYKYCGPYSYCDISTCTCMKGFEPMDPQAWALGNRGDGCVREKPLSCSDDKFFRLINCKLPDTTNAFVDWQVGFNECEQRCVNDCNCTAFTTVEQSGSSGCVIWTRELLDVRNSDYVTDGHDLFVKYHENFSAEIIAENLELPIMSFETISRATDDFSVSNKLGSGGFGVVYKGILDGQEIAVKRLSDTSDQGIDEFKSELTLITKVQHVNLVRLFGYCINGEEKLLIYEYLENKSLDLHLFDETKSDKLNWPERIEIALGVARGLLYLHEYSATMIIHRDLKPSNILLDKDMRPKISDFGTARIFERGNSNVETTTIVGRSPKKH</sequence>
<evidence type="ECO:0000256" key="3">
    <source>
        <dbReference type="ARBA" id="ARBA00022734"/>
    </source>
</evidence>
<feature type="binding site" evidence="9">
    <location>
        <position position="489"/>
    </location>
    <ligand>
        <name>ATP</name>
        <dbReference type="ChEBI" id="CHEBI:30616"/>
    </ligand>
</feature>
<evidence type="ECO:0000256" key="4">
    <source>
        <dbReference type="ARBA" id="ARBA00022741"/>
    </source>
</evidence>
<keyword evidence="8" id="KW-0325">Glycoprotein</keyword>
<evidence type="ECO:0000256" key="1">
    <source>
        <dbReference type="ARBA" id="ARBA00022679"/>
    </source>
</evidence>
<dbReference type="Pfam" id="PF00069">
    <property type="entry name" value="Pkinase"/>
    <property type="match status" value="1"/>
</dbReference>
<evidence type="ECO:0000256" key="9">
    <source>
        <dbReference type="PROSITE-ProRule" id="PRU10141"/>
    </source>
</evidence>
<dbReference type="Gene3D" id="3.30.200.20">
    <property type="entry name" value="Phosphorylase Kinase, domain 1"/>
    <property type="match status" value="1"/>
</dbReference>
<dbReference type="PROSITE" id="PS00108">
    <property type="entry name" value="PROTEIN_KINASE_ST"/>
    <property type="match status" value="1"/>
</dbReference>
<dbReference type="RefSeq" id="XP_010476044.1">
    <property type="nucleotide sequence ID" value="XM_010477742.2"/>
</dbReference>
<feature type="domain" description="Apple" evidence="12">
    <location>
        <begin position="352"/>
        <end position="433"/>
    </location>
</feature>
<dbReference type="Proteomes" id="UP000694864">
    <property type="component" value="Chromosome 2"/>
</dbReference>
<dbReference type="CDD" id="cd00028">
    <property type="entry name" value="B_lectin"/>
    <property type="match status" value="1"/>
</dbReference>
<dbReference type="Pfam" id="PF01453">
    <property type="entry name" value="B_lectin"/>
    <property type="match status" value="1"/>
</dbReference>
<dbReference type="Pfam" id="PF00954">
    <property type="entry name" value="S_locus_glycop"/>
    <property type="match status" value="1"/>
</dbReference>
<proteinExistence type="predicted"/>
<keyword evidence="2" id="KW-0732">Signal</keyword>
<evidence type="ECO:0000256" key="6">
    <source>
        <dbReference type="ARBA" id="ARBA00022840"/>
    </source>
</evidence>
<dbReference type="SMART" id="SM00108">
    <property type="entry name" value="B_lectin"/>
    <property type="match status" value="1"/>
</dbReference>
<dbReference type="PROSITE" id="PS50927">
    <property type="entry name" value="BULB_LECTIN"/>
    <property type="match status" value="1"/>
</dbReference>
<keyword evidence="1" id="KW-0808">Transferase</keyword>
<evidence type="ECO:0000259" key="11">
    <source>
        <dbReference type="PROSITE" id="PS50927"/>
    </source>
</evidence>
<dbReference type="PROSITE" id="PS50011">
    <property type="entry name" value="PROTEIN_KINASE_DOM"/>
    <property type="match status" value="1"/>
</dbReference>
<dbReference type="CDD" id="cd01098">
    <property type="entry name" value="PAN_AP_plant"/>
    <property type="match status" value="1"/>
</dbReference>
<accession>A0ABM0WTS2</accession>
<dbReference type="InterPro" id="IPR000719">
    <property type="entry name" value="Prot_kinase_dom"/>
</dbReference>
<keyword evidence="7" id="KW-1015">Disulfide bond</keyword>
<dbReference type="InterPro" id="IPR017441">
    <property type="entry name" value="Protein_kinase_ATP_BS"/>
</dbReference>
<keyword evidence="6 9" id="KW-0067">ATP-binding</keyword>
<dbReference type="SMART" id="SM00473">
    <property type="entry name" value="PAN_AP"/>
    <property type="match status" value="1"/>
</dbReference>
<evidence type="ECO:0000313" key="14">
    <source>
        <dbReference type="RefSeq" id="XP_010476044.1"/>
    </source>
</evidence>
<dbReference type="PANTHER" id="PTHR32444">
    <property type="entry name" value="BULB-TYPE LECTIN DOMAIN-CONTAINING PROTEIN"/>
    <property type="match status" value="1"/>
</dbReference>
<reference evidence="14" key="2">
    <citation type="submission" date="2025-08" db="UniProtKB">
        <authorList>
            <consortium name="RefSeq"/>
        </authorList>
    </citation>
    <scope>IDENTIFICATION</scope>
    <source>
        <tissue evidence="14">Leaf</tissue>
    </source>
</reference>
<evidence type="ECO:0000256" key="2">
    <source>
        <dbReference type="ARBA" id="ARBA00022729"/>
    </source>
</evidence>
<evidence type="ECO:0000313" key="13">
    <source>
        <dbReference type="Proteomes" id="UP000694864"/>
    </source>
</evidence>
<name>A0ABM0WTS2_CAMSA</name>
<dbReference type="Gene3D" id="2.90.10.10">
    <property type="entry name" value="Bulb-type lectin domain"/>
    <property type="match status" value="1"/>
</dbReference>
<dbReference type="SUPFAM" id="SSF51110">
    <property type="entry name" value="alpha-D-mannose-specific plant lectins"/>
    <property type="match status" value="1"/>
</dbReference>
<dbReference type="InterPro" id="IPR036426">
    <property type="entry name" value="Bulb-type_lectin_dom_sf"/>
</dbReference>
<evidence type="ECO:0000256" key="5">
    <source>
        <dbReference type="ARBA" id="ARBA00022777"/>
    </source>
</evidence>
<feature type="domain" description="Bulb-type lectin" evidence="11">
    <location>
        <begin position="31"/>
        <end position="157"/>
    </location>
</feature>